<dbReference type="Gene3D" id="1.20.1020.10">
    <property type="entry name" value="TAZ domain"/>
    <property type="match status" value="1"/>
</dbReference>
<proteinExistence type="predicted"/>
<gene>
    <name evidence="6" type="ORF">PHPALM_2115</name>
</gene>
<dbReference type="Pfam" id="PF02135">
    <property type="entry name" value="zf-TAZ"/>
    <property type="match status" value="1"/>
</dbReference>
<accession>A0A2P4YQK8</accession>
<feature type="compositionally biased region" description="Pro residues" evidence="4">
    <location>
        <begin position="779"/>
        <end position="789"/>
    </location>
</feature>
<reference evidence="6 7" key="1">
    <citation type="journal article" date="2017" name="Genome Biol. Evol.">
        <title>Phytophthora megakarya and P. palmivora, closely related causal agents of cacao black pod rot, underwent increases in genome sizes and gene numbers by different mechanisms.</title>
        <authorList>
            <person name="Ali S.S."/>
            <person name="Shao J."/>
            <person name="Lary D.J."/>
            <person name="Kronmiller B."/>
            <person name="Shen D."/>
            <person name="Strem M.D."/>
            <person name="Amoako-Attah I."/>
            <person name="Akrofi A.Y."/>
            <person name="Begoude B.A."/>
            <person name="Ten Hoopen G.M."/>
            <person name="Coulibaly K."/>
            <person name="Kebe B.I."/>
            <person name="Melnick R.L."/>
            <person name="Guiltinan M.J."/>
            <person name="Tyler B.M."/>
            <person name="Meinhardt L.W."/>
            <person name="Bailey B.A."/>
        </authorList>
    </citation>
    <scope>NUCLEOTIDE SEQUENCE [LARGE SCALE GENOMIC DNA]</scope>
    <source>
        <strain evidence="7">sbr112.9</strain>
    </source>
</reference>
<dbReference type="InterPro" id="IPR035898">
    <property type="entry name" value="TAZ_dom_sf"/>
</dbReference>
<comment type="caution">
    <text evidence="6">The sequence shown here is derived from an EMBL/GenBank/DDBJ whole genome shotgun (WGS) entry which is preliminary data.</text>
</comment>
<feature type="compositionally biased region" description="Low complexity" evidence="4">
    <location>
        <begin position="585"/>
        <end position="603"/>
    </location>
</feature>
<feature type="compositionally biased region" description="Low complexity" evidence="4">
    <location>
        <begin position="395"/>
        <end position="407"/>
    </location>
</feature>
<feature type="region of interest" description="Disordered" evidence="4">
    <location>
        <begin position="329"/>
        <end position="410"/>
    </location>
</feature>
<sequence length="789" mass="85334">MMAWPEEPRNGNGEWPDAELLESANFYPPDGGDERAQHGANNFLNASQNQAGPAGLTYSASCPSFSGLDNADDIMAGAGGDGLMPFPFRTQEPLMDALGPVGDSPFPEDKNYDMLLQFQQEYQNPSQRQFPHQQMMGQSMDLIQQQMPAGRRGFHGSQSFTNLSTMESEYNRMNANSKRKKGTERWMKLQRHKSFDSCTPIPDSFNLDPNTTFGNPLSYSNPSPDQLLQESPDSDMIGFGIDDFSSSMQSNDPNWPQVAYGSAPSSIGINYMEQAHQKRQHQQQAPSDAGDDLTVSSSVDVEHVSELDMLLSENERANLFDAIRDFESPGEMDSIDAQPSPERPPQQAMQAPLPYETKEQSSTAEEKKTTTNSQLYPESEKKAPQNASRPLFLDSSSSAPPSGMPPSGCVPMRTRLHQILVHSVQNSDAGSSLSSYERNYLMQSPLFFPAKAPETAGSLWLLLHAAQCESGCEIGGCGVMRRVLNHCLGCELVVGKCKQPCNDAKAMLLHYGSCNSKGSMHGRSCSVCWNLLEIDYSHQALSNGNGGGRSSGQTPSSTPSSFVSTSPSPHMGTPPLVPMSSGLGSSPAYRSPSRRSTSGSSSSKHVPIQPNPLPTASNPMGLMGGLPPHFGYSLSLYLEQTSAPFRAEVKSRVEKRVTAAAGQDLLQHMQKKTRLRSLDDLRSEARTIVLGEMERELHLHMQAYNWANSTSGGNLPEGASQLPPYLLNFSVAGFGAFQAQQAAFQAAVATGSSLPPAAPSTSPPVGTRRSGSAKLAPSGSPPKVPVREK</sequence>
<feature type="compositionally biased region" description="Polar residues" evidence="4">
    <location>
        <begin position="39"/>
        <end position="51"/>
    </location>
</feature>
<evidence type="ECO:0000259" key="5">
    <source>
        <dbReference type="SMART" id="SM00551"/>
    </source>
</evidence>
<dbReference type="SUPFAM" id="SSF57933">
    <property type="entry name" value="TAZ domain"/>
    <property type="match status" value="1"/>
</dbReference>
<evidence type="ECO:0000256" key="3">
    <source>
        <dbReference type="ARBA" id="ARBA00022833"/>
    </source>
</evidence>
<keyword evidence="3" id="KW-0862">Zinc</keyword>
<dbReference type="AlphaFoldDB" id="A0A2P4YQK8"/>
<dbReference type="EMBL" id="NCKW01000719">
    <property type="protein sequence ID" value="POM80090.1"/>
    <property type="molecule type" value="Genomic_DNA"/>
</dbReference>
<dbReference type="Proteomes" id="UP000237271">
    <property type="component" value="Unassembled WGS sequence"/>
</dbReference>
<evidence type="ECO:0000256" key="2">
    <source>
        <dbReference type="ARBA" id="ARBA00022771"/>
    </source>
</evidence>
<organism evidence="6 7">
    <name type="scientific">Phytophthora palmivora</name>
    <dbReference type="NCBI Taxonomy" id="4796"/>
    <lineage>
        <taxon>Eukaryota</taxon>
        <taxon>Sar</taxon>
        <taxon>Stramenopiles</taxon>
        <taxon>Oomycota</taxon>
        <taxon>Peronosporomycetes</taxon>
        <taxon>Peronosporales</taxon>
        <taxon>Peronosporaceae</taxon>
        <taxon>Phytophthora</taxon>
    </lineage>
</organism>
<feature type="region of interest" description="Disordered" evidence="4">
    <location>
        <begin position="274"/>
        <end position="297"/>
    </location>
</feature>
<dbReference type="GO" id="GO:0008270">
    <property type="term" value="F:zinc ion binding"/>
    <property type="evidence" value="ECO:0007669"/>
    <property type="project" value="UniProtKB-KW"/>
</dbReference>
<feature type="region of interest" description="Disordered" evidence="4">
    <location>
        <begin position="543"/>
        <end position="620"/>
    </location>
</feature>
<feature type="compositionally biased region" description="Low complexity" evidence="4">
    <location>
        <begin position="551"/>
        <end position="569"/>
    </location>
</feature>
<dbReference type="InterPro" id="IPR000197">
    <property type="entry name" value="Znf_TAZ"/>
</dbReference>
<evidence type="ECO:0000256" key="1">
    <source>
        <dbReference type="ARBA" id="ARBA00022723"/>
    </source>
</evidence>
<feature type="compositionally biased region" description="Basic and acidic residues" evidence="4">
    <location>
        <begin position="356"/>
        <end position="369"/>
    </location>
</feature>
<name>A0A2P4YQK8_9STRA</name>
<keyword evidence="7" id="KW-1185">Reference proteome</keyword>
<keyword evidence="2" id="KW-0863">Zinc-finger</keyword>
<dbReference type="OrthoDB" id="167934at2759"/>
<feature type="domain" description="TAZ-type" evidence="5">
    <location>
        <begin position="453"/>
        <end position="531"/>
    </location>
</feature>
<feature type="region of interest" description="Disordered" evidence="4">
    <location>
        <begin position="750"/>
        <end position="789"/>
    </location>
</feature>
<evidence type="ECO:0000256" key="4">
    <source>
        <dbReference type="SAM" id="MobiDB-lite"/>
    </source>
</evidence>
<evidence type="ECO:0000313" key="7">
    <source>
        <dbReference type="Proteomes" id="UP000237271"/>
    </source>
</evidence>
<keyword evidence="1" id="KW-0479">Metal-binding</keyword>
<dbReference type="SMART" id="SM00551">
    <property type="entry name" value="ZnF_TAZ"/>
    <property type="match status" value="1"/>
</dbReference>
<feature type="region of interest" description="Disordered" evidence="4">
    <location>
        <begin position="1"/>
        <end position="51"/>
    </location>
</feature>
<evidence type="ECO:0000313" key="6">
    <source>
        <dbReference type="EMBL" id="POM80090.1"/>
    </source>
</evidence>
<protein>
    <recommendedName>
        <fullName evidence="5">TAZ-type domain-containing protein</fullName>
    </recommendedName>
</protein>